<reference evidence="6" key="1">
    <citation type="submission" date="2025-08" db="UniProtKB">
        <authorList>
            <consortium name="RefSeq"/>
        </authorList>
    </citation>
    <scope>IDENTIFICATION</scope>
</reference>
<dbReference type="Proteomes" id="UP000079169">
    <property type="component" value="Unplaced"/>
</dbReference>
<evidence type="ECO:0000256" key="1">
    <source>
        <dbReference type="ARBA" id="ARBA00022737"/>
    </source>
</evidence>
<dbReference type="PANTHER" id="PTHR23048:SF0">
    <property type="entry name" value="CALMODULIN LIKE 3"/>
    <property type="match status" value="1"/>
</dbReference>
<organism evidence="5 6">
    <name type="scientific">Diaphorina citri</name>
    <name type="common">Asian citrus psyllid</name>
    <dbReference type="NCBI Taxonomy" id="121845"/>
    <lineage>
        <taxon>Eukaryota</taxon>
        <taxon>Metazoa</taxon>
        <taxon>Ecdysozoa</taxon>
        <taxon>Arthropoda</taxon>
        <taxon>Hexapoda</taxon>
        <taxon>Insecta</taxon>
        <taxon>Pterygota</taxon>
        <taxon>Neoptera</taxon>
        <taxon>Paraneoptera</taxon>
        <taxon>Hemiptera</taxon>
        <taxon>Sternorrhyncha</taxon>
        <taxon>Psylloidea</taxon>
        <taxon>Psyllidae</taxon>
        <taxon>Diaphorininae</taxon>
        <taxon>Diaphorina</taxon>
    </lineage>
</organism>
<dbReference type="CDD" id="cd00051">
    <property type="entry name" value="EFh"/>
    <property type="match status" value="2"/>
</dbReference>
<dbReference type="RefSeq" id="XP_026679855.1">
    <property type="nucleotide sequence ID" value="XM_026824054.1"/>
</dbReference>
<dbReference type="InterPro" id="IPR018247">
    <property type="entry name" value="EF_Hand_1_Ca_BS"/>
</dbReference>
<keyword evidence="5" id="KW-1185">Reference proteome</keyword>
<dbReference type="Gene3D" id="1.10.238.10">
    <property type="entry name" value="EF-hand"/>
    <property type="match status" value="3"/>
</dbReference>
<dbReference type="PROSITE" id="PS00018">
    <property type="entry name" value="EF_HAND_1"/>
    <property type="match status" value="4"/>
</dbReference>
<dbReference type="PROSITE" id="PS50222">
    <property type="entry name" value="EF_HAND_2"/>
    <property type="match status" value="4"/>
</dbReference>
<feature type="region of interest" description="Disordered" evidence="3">
    <location>
        <begin position="1"/>
        <end position="142"/>
    </location>
</feature>
<dbReference type="SMART" id="SM00054">
    <property type="entry name" value="EFh"/>
    <property type="match status" value="4"/>
</dbReference>
<protein>
    <submittedName>
        <fullName evidence="6">Caltractin ICL1a-like</fullName>
    </submittedName>
</protein>
<sequence length="314" mass="34853">MAFAAARLILKDKRRKPSKEEQMNQKNKQESRSRSKARSASTGSFRSNSQARGKSTDAGHLAQKTQQVRDKTPTVAQKNALNKNKESQKTAVKSVPTAQKGQNKGGKPAATPPHKLPPQVTAAPPPPRPAAQKNPKKKHTPQDLVVTINLSEFGLNEDQVSEFKEAFMLFDKDEDGKVTVAELGVVMRSLGQRPTETELRDMVNEVDQDGNGTIEFNEFLQMMSKKMKGADGEDELKEAFMLFDKDEDGKVTVAELGVVMRSLGQRPTETELRDMVNEVDQDGNGTIEFNEFLQMMSKKMKGADGEDELKEAFK</sequence>
<accession>A0A3Q0IZI4</accession>
<dbReference type="AlphaFoldDB" id="A0A3Q0IZI4"/>
<evidence type="ECO:0000259" key="4">
    <source>
        <dbReference type="PROSITE" id="PS50222"/>
    </source>
</evidence>
<dbReference type="GO" id="GO:0005509">
    <property type="term" value="F:calcium ion binding"/>
    <property type="evidence" value="ECO:0007669"/>
    <property type="project" value="InterPro"/>
</dbReference>
<dbReference type="FunFam" id="1.10.238.10:FF:000178">
    <property type="entry name" value="Calmodulin-2 A"/>
    <property type="match status" value="2"/>
</dbReference>
<dbReference type="KEGG" id="dci:103509805"/>
<gene>
    <name evidence="6" type="primary">LOC103509805</name>
</gene>
<dbReference type="InterPro" id="IPR050230">
    <property type="entry name" value="CALM/Myosin/TropC-like"/>
</dbReference>
<dbReference type="PaxDb" id="121845-A0A3Q0IZI4"/>
<evidence type="ECO:0000256" key="2">
    <source>
        <dbReference type="ARBA" id="ARBA00022837"/>
    </source>
</evidence>
<dbReference type="Pfam" id="PF13499">
    <property type="entry name" value="EF-hand_7"/>
    <property type="match status" value="2"/>
</dbReference>
<dbReference type="InterPro" id="IPR002048">
    <property type="entry name" value="EF_hand_dom"/>
</dbReference>
<feature type="compositionally biased region" description="Polar residues" evidence="3">
    <location>
        <begin position="42"/>
        <end position="53"/>
    </location>
</feature>
<dbReference type="STRING" id="121845.A0A3Q0IZI4"/>
<name>A0A3Q0IZI4_DIACI</name>
<dbReference type="SUPFAM" id="SSF47473">
    <property type="entry name" value="EF-hand"/>
    <property type="match status" value="1"/>
</dbReference>
<evidence type="ECO:0000313" key="5">
    <source>
        <dbReference type="Proteomes" id="UP000079169"/>
    </source>
</evidence>
<feature type="domain" description="EF-hand" evidence="4">
    <location>
        <begin position="231"/>
        <end position="266"/>
    </location>
</feature>
<feature type="domain" description="EF-hand" evidence="4">
    <location>
        <begin position="194"/>
        <end position="229"/>
    </location>
</feature>
<keyword evidence="1" id="KW-0677">Repeat</keyword>
<dbReference type="GO" id="GO:0016460">
    <property type="term" value="C:myosin II complex"/>
    <property type="evidence" value="ECO:0007669"/>
    <property type="project" value="TreeGrafter"/>
</dbReference>
<feature type="domain" description="EF-hand" evidence="4">
    <location>
        <begin position="158"/>
        <end position="193"/>
    </location>
</feature>
<feature type="domain" description="EF-hand" evidence="4">
    <location>
        <begin position="267"/>
        <end position="302"/>
    </location>
</feature>
<feature type="compositionally biased region" description="Basic and acidic residues" evidence="3">
    <location>
        <begin position="18"/>
        <end position="33"/>
    </location>
</feature>
<evidence type="ECO:0000256" key="3">
    <source>
        <dbReference type="SAM" id="MobiDB-lite"/>
    </source>
</evidence>
<dbReference type="GeneID" id="103509805"/>
<dbReference type="PANTHER" id="PTHR23048">
    <property type="entry name" value="MYOSIN LIGHT CHAIN 1, 3"/>
    <property type="match status" value="1"/>
</dbReference>
<dbReference type="InterPro" id="IPR011992">
    <property type="entry name" value="EF-hand-dom_pair"/>
</dbReference>
<proteinExistence type="predicted"/>
<evidence type="ECO:0000313" key="6">
    <source>
        <dbReference type="RefSeq" id="XP_026679855.1"/>
    </source>
</evidence>
<keyword evidence="2" id="KW-0106">Calcium</keyword>